<protein>
    <submittedName>
        <fullName evidence="10">Glycosyltransferase family 39 protein</fullName>
    </submittedName>
</protein>
<evidence type="ECO:0000256" key="1">
    <source>
        <dbReference type="ARBA" id="ARBA00004651"/>
    </source>
</evidence>
<feature type="domain" description="Glycosyltransferase RgtA/B/C/D-like" evidence="9">
    <location>
        <begin position="91"/>
        <end position="243"/>
    </location>
</feature>
<feature type="transmembrane region" description="Helical" evidence="8">
    <location>
        <begin position="159"/>
        <end position="177"/>
    </location>
</feature>
<dbReference type="EMBL" id="JAKXMK010000001">
    <property type="protein sequence ID" value="MCH6164067.1"/>
    <property type="molecule type" value="Genomic_DNA"/>
</dbReference>
<organism evidence="10 11">
    <name type="scientific">Pseudonocardia alaniniphila</name>
    <dbReference type="NCBI Taxonomy" id="75291"/>
    <lineage>
        <taxon>Bacteria</taxon>
        <taxon>Bacillati</taxon>
        <taxon>Actinomycetota</taxon>
        <taxon>Actinomycetes</taxon>
        <taxon>Pseudonocardiales</taxon>
        <taxon>Pseudonocardiaceae</taxon>
        <taxon>Pseudonocardia</taxon>
    </lineage>
</organism>
<dbReference type="RefSeq" id="WP_241034104.1">
    <property type="nucleotide sequence ID" value="NZ_BAAAJF010000034.1"/>
</dbReference>
<feature type="transmembrane region" description="Helical" evidence="8">
    <location>
        <begin position="315"/>
        <end position="332"/>
    </location>
</feature>
<dbReference type="Pfam" id="PF13231">
    <property type="entry name" value="PMT_2"/>
    <property type="match status" value="1"/>
</dbReference>
<sequence length="522" mass="55343">MLSTQLPQNARRAPSLPGRETLGTGPLAVVVVVTVLSVVRALGPMAYPGDIWRQADTASMARNFATGGMNLFFPQINWGGAGPGYVETEFPLMPWLSAALYQVFGEHEWLGRLVSLAFMLIATAAFWGLARRLLPIGAARWALVAFAVSPAFMRYGTAFMPEATVLAFYLLALLAFCRWVQEDRGIWLVGAAAATSAAALVKPTSLHIGLVMGVWLVLAAPARLRRQSVYVAGVAALVAPALWLWHASQLHAAYGNTFGVISGGDSKWGSFELWLSPAFYLGNLKTEAIFIYGVVGVPLAVLGAAWLWRRRTAAFPLVVAGAGALVVYYFAVGRYSSSDLGIQYHVYSLPYAAICVGLGLATAAAWLRPRLSPLGFAVVSGLAVVALAAQSVNVLIGSMTSTTGTFGTCAAGLTAVSAPNQLVVVGTTSLSTESGVANNFQEPVIFYLADRKGWSLAADQQDPSRLAEFRQEGARFYVAPDDDLVPAGGALSHWLAANATQVRSSQSDGCDVWALHQPGTAS</sequence>
<keyword evidence="7 8" id="KW-0472">Membrane</keyword>
<evidence type="ECO:0000256" key="5">
    <source>
        <dbReference type="ARBA" id="ARBA00022692"/>
    </source>
</evidence>
<evidence type="ECO:0000256" key="3">
    <source>
        <dbReference type="ARBA" id="ARBA00022676"/>
    </source>
</evidence>
<feature type="transmembrane region" description="Helical" evidence="8">
    <location>
        <begin position="21"/>
        <end position="43"/>
    </location>
</feature>
<comment type="caution">
    <text evidence="10">The sequence shown here is derived from an EMBL/GenBank/DDBJ whole genome shotgun (WGS) entry which is preliminary data.</text>
</comment>
<reference evidence="10 11" key="1">
    <citation type="submission" date="2022-03" db="EMBL/GenBank/DDBJ databases">
        <title>Pseudonocardia alaer sp. nov., a novel actinomycete isolated from reed forest soil.</title>
        <authorList>
            <person name="Wang L."/>
        </authorList>
    </citation>
    <scope>NUCLEOTIDE SEQUENCE [LARGE SCALE GENOMIC DNA]</scope>
    <source>
        <strain evidence="10 11">Y-16303</strain>
    </source>
</reference>
<evidence type="ECO:0000256" key="8">
    <source>
        <dbReference type="SAM" id="Phobius"/>
    </source>
</evidence>
<feature type="transmembrane region" description="Helical" evidence="8">
    <location>
        <begin position="229"/>
        <end position="246"/>
    </location>
</feature>
<feature type="transmembrane region" description="Helical" evidence="8">
    <location>
        <begin position="206"/>
        <end position="222"/>
    </location>
</feature>
<feature type="transmembrane region" description="Helical" evidence="8">
    <location>
        <begin position="289"/>
        <end position="308"/>
    </location>
</feature>
<evidence type="ECO:0000313" key="11">
    <source>
        <dbReference type="Proteomes" id="UP001299970"/>
    </source>
</evidence>
<gene>
    <name evidence="10" type="ORF">MMF94_00105</name>
</gene>
<evidence type="ECO:0000256" key="4">
    <source>
        <dbReference type="ARBA" id="ARBA00022679"/>
    </source>
</evidence>
<evidence type="ECO:0000256" key="7">
    <source>
        <dbReference type="ARBA" id="ARBA00023136"/>
    </source>
</evidence>
<dbReference type="Proteomes" id="UP001299970">
    <property type="component" value="Unassembled WGS sequence"/>
</dbReference>
<proteinExistence type="predicted"/>
<feature type="transmembrane region" description="Helical" evidence="8">
    <location>
        <begin position="344"/>
        <end position="367"/>
    </location>
</feature>
<keyword evidence="3" id="KW-0328">Glycosyltransferase</keyword>
<name>A0ABS9T6B7_9PSEU</name>
<comment type="subcellular location">
    <subcellularLocation>
        <location evidence="1">Cell membrane</location>
        <topology evidence="1">Multi-pass membrane protein</topology>
    </subcellularLocation>
</comment>
<evidence type="ECO:0000313" key="10">
    <source>
        <dbReference type="EMBL" id="MCH6164067.1"/>
    </source>
</evidence>
<evidence type="ECO:0000259" key="9">
    <source>
        <dbReference type="Pfam" id="PF13231"/>
    </source>
</evidence>
<dbReference type="PANTHER" id="PTHR33908">
    <property type="entry name" value="MANNOSYLTRANSFERASE YKCB-RELATED"/>
    <property type="match status" value="1"/>
</dbReference>
<accession>A0ABS9T6B7</accession>
<feature type="transmembrane region" description="Helical" evidence="8">
    <location>
        <begin position="137"/>
        <end position="153"/>
    </location>
</feature>
<keyword evidence="6 8" id="KW-1133">Transmembrane helix</keyword>
<keyword evidence="5 8" id="KW-0812">Transmembrane</keyword>
<keyword evidence="2" id="KW-1003">Cell membrane</keyword>
<keyword evidence="4" id="KW-0808">Transferase</keyword>
<keyword evidence="11" id="KW-1185">Reference proteome</keyword>
<dbReference type="InterPro" id="IPR050297">
    <property type="entry name" value="LipidA_mod_glycosyltrf_83"/>
</dbReference>
<evidence type="ECO:0000256" key="2">
    <source>
        <dbReference type="ARBA" id="ARBA00022475"/>
    </source>
</evidence>
<feature type="transmembrane region" description="Helical" evidence="8">
    <location>
        <begin position="184"/>
        <end position="200"/>
    </location>
</feature>
<dbReference type="InterPro" id="IPR038731">
    <property type="entry name" value="RgtA/B/C-like"/>
</dbReference>
<evidence type="ECO:0000256" key="6">
    <source>
        <dbReference type="ARBA" id="ARBA00022989"/>
    </source>
</evidence>
<feature type="transmembrane region" description="Helical" evidence="8">
    <location>
        <begin position="374"/>
        <end position="396"/>
    </location>
</feature>
<feature type="transmembrane region" description="Helical" evidence="8">
    <location>
        <begin position="109"/>
        <end position="130"/>
    </location>
</feature>
<dbReference type="PANTHER" id="PTHR33908:SF11">
    <property type="entry name" value="MEMBRANE PROTEIN"/>
    <property type="match status" value="1"/>
</dbReference>